<gene>
    <name evidence="2" type="ORF">CTI12_AA362720</name>
</gene>
<proteinExistence type="predicted"/>
<sequence>MRKRKHPSNIPLVRGVANKRPVHVPNMHQPHINLHGPFGDVSDLNKHGSAEDELHGVSHCGDKSVFGHDDSTSAEQNPHEPLRPVVKNTGYDRKFGKEKITSSVLHCVEDAGPYTLGPTSRNPVHGFQTYENTLFQARGSILLNIKAAGLAYTDGDQSHELEKTMHPLTSKGNLCKRKASMPGHSVMLQGKRRRGAHTEKPQRNIGNGEANSHYANEICYLYTDDAAVHREGHVAMANPAATQGMHYSQTQVAMCTDHEPDNTPLTSTQFPTCQSVEDQLVNPYVQGHLPTMQSDNGPVLDSDTNYSNGMNGHLFHLQNGQENDSDGAASNFMLQPAMPDPAIINNVAGPSAYREEEQRMNFQTGSGRAQQNSRRRHSNHASRTTLNRQGVSSTYIDIGDADWRCHYCGAVFWFGERLKSSTGSRIRYSRCCGEGKVHLQQERDPPDSIK</sequence>
<keyword evidence="3" id="KW-1185">Reference proteome</keyword>
<name>A0A2U1MLH9_ARTAN</name>
<feature type="region of interest" description="Disordered" evidence="1">
    <location>
        <begin position="189"/>
        <end position="209"/>
    </location>
</feature>
<feature type="region of interest" description="Disordered" evidence="1">
    <location>
        <begin position="357"/>
        <end position="386"/>
    </location>
</feature>
<dbReference type="OrthoDB" id="1306199at2759"/>
<feature type="region of interest" description="Disordered" evidence="1">
    <location>
        <begin position="65"/>
        <end position="87"/>
    </location>
</feature>
<comment type="caution">
    <text evidence="2">The sequence shown here is derived from an EMBL/GenBank/DDBJ whole genome shotgun (WGS) entry which is preliminary data.</text>
</comment>
<evidence type="ECO:0000313" key="2">
    <source>
        <dbReference type="EMBL" id="PWA62130.1"/>
    </source>
</evidence>
<dbReference type="AlphaFoldDB" id="A0A2U1MLH9"/>
<feature type="compositionally biased region" description="Basic and acidic residues" evidence="1">
    <location>
        <begin position="65"/>
        <end position="82"/>
    </location>
</feature>
<evidence type="ECO:0000256" key="1">
    <source>
        <dbReference type="SAM" id="MobiDB-lite"/>
    </source>
</evidence>
<feature type="compositionally biased region" description="Polar residues" evidence="1">
    <location>
        <begin position="360"/>
        <end position="371"/>
    </location>
</feature>
<dbReference type="Proteomes" id="UP000245207">
    <property type="component" value="Unassembled WGS sequence"/>
</dbReference>
<protein>
    <submittedName>
        <fullName evidence="2">Uncharacterized protein</fullName>
    </submittedName>
</protein>
<reference evidence="2 3" key="1">
    <citation type="journal article" date="2018" name="Mol. Plant">
        <title>The genome of Artemisia annua provides insight into the evolution of Asteraceae family and artemisinin biosynthesis.</title>
        <authorList>
            <person name="Shen Q."/>
            <person name="Zhang L."/>
            <person name="Liao Z."/>
            <person name="Wang S."/>
            <person name="Yan T."/>
            <person name="Shi P."/>
            <person name="Liu M."/>
            <person name="Fu X."/>
            <person name="Pan Q."/>
            <person name="Wang Y."/>
            <person name="Lv Z."/>
            <person name="Lu X."/>
            <person name="Zhang F."/>
            <person name="Jiang W."/>
            <person name="Ma Y."/>
            <person name="Chen M."/>
            <person name="Hao X."/>
            <person name="Li L."/>
            <person name="Tang Y."/>
            <person name="Lv G."/>
            <person name="Zhou Y."/>
            <person name="Sun X."/>
            <person name="Brodelius P.E."/>
            <person name="Rose J.K.C."/>
            <person name="Tang K."/>
        </authorList>
    </citation>
    <scope>NUCLEOTIDE SEQUENCE [LARGE SCALE GENOMIC DNA]</scope>
    <source>
        <strain evidence="3">cv. Huhao1</strain>
        <tissue evidence="2">Leaf</tissue>
    </source>
</reference>
<evidence type="ECO:0000313" key="3">
    <source>
        <dbReference type="Proteomes" id="UP000245207"/>
    </source>
</evidence>
<dbReference type="EMBL" id="PKPP01004937">
    <property type="protein sequence ID" value="PWA62130.1"/>
    <property type="molecule type" value="Genomic_DNA"/>
</dbReference>
<organism evidence="2 3">
    <name type="scientific">Artemisia annua</name>
    <name type="common">Sweet wormwood</name>
    <dbReference type="NCBI Taxonomy" id="35608"/>
    <lineage>
        <taxon>Eukaryota</taxon>
        <taxon>Viridiplantae</taxon>
        <taxon>Streptophyta</taxon>
        <taxon>Embryophyta</taxon>
        <taxon>Tracheophyta</taxon>
        <taxon>Spermatophyta</taxon>
        <taxon>Magnoliopsida</taxon>
        <taxon>eudicotyledons</taxon>
        <taxon>Gunneridae</taxon>
        <taxon>Pentapetalae</taxon>
        <taxon>asterids</taxon>
        <taxon>campanulids</taxon>
        <taxon>Asterales</taxon>
        <taxon>Asteraceae</taxon>
        <taxon>Asteroideae</taxon>
        <taxon>Anthemideae</taxon>
        <taxon>Artemisiinae</taxon>
        <taxon>Artemisia</taxon>
    </lineage>
</organism>
<accession>A0A2U1MLH9</accession>